<proteinExistence type="inferred from homology"/>
<dbReference type="AlphaFoldDB" id="A0A2P4Y051"/>
<dbReference type="PROSITE" id="PS50297">
    <property type="entry name" value="ANK_REP_REGION"/>
    <property type="match status" value="1"/>
</dbReference>
<dbReference type="PROSITE" id="PS50088">
    <property type="entry name" value="ANK_REPEAT"/>
    <property type="match status" value="1"/>
</dbReference>
<evidence type="ECO:0000256" key="2">
    <source>
        <dbReference type="PROSITE-ProRule" id="PRU00023"/>
    </source>
</evidence>
<reference evidence="4 5" key="1">
    <citation type="journal article" date="2017" name="Genome Biol. Evol.">
        <title>Phytophthora megakarya and P. palmivora, closely related causal agents of cacao black pod rot, underwent increases in genome sizes and gene numbers by different mechanisms.</title>
        <authorList>
            <person name="Ali S.S."/>
            <person name="Shao J."/>
            <person name="Lary D.J."/>
            <person name="Kronmiller B."/>
            <person name="Shen D."/>
            <person name="Strem M.D."/>
            <person name="Amoako-Attah I."/>
            <person name="Akrofi A.Y."/>
            <person name="Begoude B.A."/>
            <person name="Ten Hoopen G.M."/>
            <person name="Coulibaly K."/>
            <person name="Kebe B.I."/>
            <person name="Melnick R.L."/>
            <person name="Guiltinan M.J."/>
            <person name="Tyler B.M."/>
            <person name="Meinhardt L.W."/>
            <person name="Bailey B.A."/>
        </authorList>
    </citation>
    <scope>NUCLEOTIDE SEQUENCE [LARGE SCALE GENOMIC DNA]</scope>
    <source>
        <strain evidence="5">sbr112.9</strain>
    </source>
</reference>
<dbReference type="GO" id="GO:0004674">
    <property type="term" value="F:protein serine/threonine kinase activity"/>
    <property type="evidence" value="ECO:0007669"/>
    <property type="project" value="UniProtKB-KW"/>
</dbReference>
<dbReference type="EMBL" id="NCKW01006580">
    <property type="protein sequence ID" value="POM71191.1"/>
    <property type="molecule type" value="Genomic_DNA"/>
</dbReference>
<keyword evidence="4" id="KW-0808">Transferase</keyword>
<evidence type="ECO:0000313" key="4">
    <source>
        <dbReference type="EMBL" id="POM71191.1"/>
    </source>
</evidence>
<gene>
    <name evidence="4" type="ORF">PHPALM_12268</name>
</gene>
<dbReference type="Gene3D" id="3.30.200.20">
    <property type="entry name" value="Phosphorylase Kinase, domain 1"/>
    <property type="match status" value="1"/>
</dbReference>
<dbReference type="InterPro" id="IPR008266">
    <property type="entry name" value="Tyr_kinase_AS"/>
</dbReference>
<dbReference type="Pfam" id="PF12796">
    <property type="entry name" value="Ank_2"/>
    <property type="match status" value="1"/>
</dbReference>
<keyword evidence="2" id="KW-0040">ANK repeat</keyword>
<dbReference type="PROSITE" id="PS00109">
    <property type="entry name" value="PROTEIN_KINASE_TYR"/>
    <property type="match status" value="1"/>
</dbReference>
<dbReference type="Gene3D" id="1.10.510.10">
    <property type="entry name" value="Transferase(Phosphotransferase) domain 1"/>
    <property type="match status" value="2"/>
</dbReference>
<evidence type="ECO:0000313" key="5">
    <source>
        <dbReference type="Proteomes" id="UP000237271"/>
    </source>
</evidence>
<dbReference type="InterPro" id="IPR051681">
    <property type="entry name" value="Ser/Thr_Kinases-Pseudokinases"/>
</dbReference>
<dbReference type="PANTHER" id="PTHR44329">
    <property type="entry name" value="SERINE/THREONINE-PROTEIN KINASE TNNI3K-RELATED"/>
    <property type="match status" value="1"/>
</dbReference>
<dbReference type="InterPro" id="IPR036770">
    <property type="entry name" value="Ankyrin_rpt-contain_sf"/>
</dbReference>
<dbReference type="Gene3D" id="1.25.40.20">
    <property type="entry name" value="Ankyrin repeat-containing domain"/>
    <property type="match status" value="1"/>
</dbReference>
<dbReference type="Pfam" id="PF00069">
    <property type="entry name" value="Pkinase"/>
    <property type="match status" value="2"/>
</dbReference>
<dbReference type="OrthoDB" id="111909at2759"/>
<feature type="domain" description="Protein kinase" evidence="3">
    <location>
        <begin position="183"/>
        <end position="500"/>
    </location>
</feature>
<dbReference type="InterPro" id="IPR011009">
    <property type="entry name" value="Kinase-like_dom_sf"/>
</dbReference>
<dbReference type="InterPro" id="IPR008271">
    <property type="entry name" value="Ser/Thr_kinase_AS"/>
</dbReference>
<dbReference type="SMART" id="SM00220">
    <property type="entry name" value="S_TKc"/>
    <property type="match status" value="2"/>
</dbReference>
<protein>
    <submittedName>
        <fullName evidence="4">Serine/threonine protein kinase</fullName>
    </submittedName>
</protein>
<dbReference type="PANTHER" id="PTHR44329:SF214">
    <property type="entry name" value="PROTEIN KINASE DOMAIN-CONTAINING PROTEIN"/>
    <property type="match status" value="1"/>
</dbReference>
<name>A0A2P4Y051_9STRA</name>
<evidence type="ECO:0000256" key="1">
    <source>
        <dbReference type="ARBA" id="ARBA00005843"/>
    </source>
</evidence>
<sequence>MRKKPQEGHLEVVRYFVEHDINVDVLLNSVHTPTMLAVMGGHFASSDILLNVEDGGTTLVSAAAHGYLDIVKYLAEEQGVDVNISDYYGRTALMWASKNSHIQVVRYLVKYCNDINARNVYGDTVLMMAVDGKNLDIVQFLVENCGADVDATSKAGFSALTWAVNDVSVEIVRYLVEQVGVDVNFRNHLGETTFQMAAYRGYQDIQHILKPFLPLPLDTTDTATLPCEYLLIPPKEIMIKCFYSNRNIGGEYLATWLDADAVVKLYIPEVSLSTFEDEQLRHPNVIKIYGACIAGPSLQFFVCEYASKGSLIECILSNSADQSTIWKFLYEAALGLEYFHERGIIHDDLRCSNILIGNDDLAKLSNFGLSGSTKTPHRTASGVVGSMRWQSPEVLKGEPTSTASDVYSFGLCIFEAVTRTLPWGRHMESQVRFDKMRWAPEMNPQDEKPWSRDSWFLNTINFLSPSCSPGDKHDLVWRMCCHDPDKRASISFVVYELECLALNTRYDKRRLQHEPVSTFDDYEWGRTKELWTQIEKYIGKYNDHQYCHAFDELKQVYELLQNSTHRPTVLERFHKLLTEFDKMIKMPSEQAQILRLSSTRATANTLGESAVASEVRTLRWEQQRSEHIEAFVSSVSDAFLAIHHLKSQEERSAFLRTLKREMEAETKYTPDQFEMMKTSYDAIASKIEVDGLLNLTPEWFIPWVCRGKWLDSDVVVKQVFLIGDSEDSSDFSNHSLSADASSTEGSNMGRTEALAIFRREVEIWFRLIILMSFGSSVPVIPFFVCEYATNGTMIDYLRKRPDQLWTVLLGAALGVQYLHARGVVHGDLKGNNIVIGSDKKAKVTDFGLSAIAKNENDPPQISAALHWVAPECFSGSNGNSAAQAKTGPTFASDVYSLGMCIVEALRVVENVEAVKRGESQQPCLPWGSLNNCMVRYHATRGKLPRKPTICENHEWTLVKRMCVFKPQKRIKISTVVDELTRFVNAKDHDATIDSAKPINLDQVPETIAAARTLFTQFQEEWIGTNNVFFLVGSDRLEEIHEHIHNNPNPDCCRVLYTLVVDADVATSKLQDCKLTLVDLTETTMQIYALHRRLDKFCEAYGEC</sequence>
<keyword evidence="4" id="KW-0418">Kinase</keyword>
<feature type="domain" description="Protein kinase" evidence="3">
    <location>
        <begin position="600"/>
        <end position="983"/>
    </location>
</feature>
<feature type="repeat" description="ANK" evidence="2">
    <location>
        <begin position="88"/>
        <end position="120"/>
    </location>
</feature>
<accession>A0A2P4Y051</accession>
<organism evidence="4 5">
    <name type="scientific">Phytophthora palmivora</name>
    <dbReference type="NCBI Taxonomy" id="4796"/>
    <lineage>
        <taxon>Eukaryota</taxon>
        <taxon>Sar</taxon>
        <taxon>Stramenopiles</taxon>
        <taxon>Oomycota</taxon>
        <taxon>Peronosporomycetes</taxon>
        <taxon>Peronosporales</taxon>
        <taxon>Peronosporaceae</taxon>
        <taxon>Phytophthora</taxon>
    </lineage>
</organism>
<keyword evidence="4" id="KW-0723">Serine/threonine-protein kinase</keyword>
<dbReference type="SMART" id="SM00248">
    <property type="entry name" value="ANK"/>
    <property type="match status" value="4"/>
</dbReference>
<dbReference type="InterPro" id="IPR000719">
    <property type="entry name" value="Prot_kinase_dom"/>
</dbReference>
<keyword evidence="5" id="KW-1185">Reference proteome</keyword>
<comment type="similarity">
    <text evidence="1">Belongs to the protein kinase superfamily. TKL Ser/Thr protein kinase family.</text>
</comment>
<dbReference type="SUPFAM" id="SSF56112">
    <property type="entry name" value="Protein kinase-like (PK-like)"/>
    <property type="match status" value="2"/>
</dbReference>
<dbReference type="Pfam" id="PF00023">
    <property type="entry name" value="Ank"/>
    <property type="match status" value="1"/>
</dbReference>
<evidence type="ECO:0000259" key="3">
    <source>
        <dbReference type="PROSITE" id="PS50011"/>
    </source>
</evidence>
<dbReference type="PROSITE" id="PS00108">
    <property type="entry name" value="PROTEIN_KINASE_ST"/>
    <property type="match status" value="1"/>
</dbReference>
<dbReference type="InterPro" id="IPR002110">
    <property type="entry name" value="Ankyrin_rpt"/>
</dbReference>
<dbReference type="Proteomes" id="UP000237271">
    <property type="component" value="Unassembled WGS sequence"/>
</dbReference>
<comment type="caution">
    <text evidence="4">The sequence shown here is derived from an EMBL/GenBank/DDBJ whole genome shotgun (WGS) entry which is preliminary data.</text>
</comment>
<dbReference type="SUPFAM" id="SSF48403">
    <property type="entry name" value="Ankyrin repeat"/>
    <property type="match status" value="1"/>
</dbReference>
<dbReference type="GO" id="GO:0005524">
    <property type="term" value="F:ATP binding"/>
    <property type="evidence" value="ECO:0007669"/>
    <property type="project" value="InterPro"/>
</dbReference>
<dbReference type="PROSITE" id="PS50011">
    <property type="entry name" value="PROTEIN_KINASE_DOM"/>
    <property type="match status" value="2"/>
</dbReference>